<evidence type="ECO:0000256" key="3">
    <source>
        <dbReference type="ARBA" id="ARBA00022723"/>
    </source>
</evidence>
<name>A0A7W2EE26_9BURK</name>
<keyword evidence="2" id="KW-0949">S-adenosyl-L-methionine</keyword>
<keyword evidence="5" id="KW-0411">Iron-sulfur</keyword>
<keyword evidence="9" id="KW-1185">Reference proteome</keyword>
<evidence type="ECO:0000313" key="8">
    <source>
        <dbReference type="EMBL" id="MBA5604199.1"/>
    </source>
</evidence>
<dbReference type="NCBIfam" id="TIGR04167">
    <property type="entry name" value="rSAM_SeCys"/>
    <property type="match status" value="1"/>
</dbReference>
<dbReference type="RefSeq" id="WP_182213530.1">
    <property type="nucleotide sequence ID" value="NZ_JACEZS010000001.1"/>
</dbReference>
<evidence type="ECO:0000256" key="5">
    <source>
        <dbReference type="ARBA" id="ARBA00023014"/>
    </source>
</evidence>
<protein>
    <submittedName>
        <fullName evidence="8">Arsenosugar biosynthesis radical SAM protein ArsS</fullName>
    </submittedName>
</protein>
<dbReference type="PANTHER" id="PTHR43728:SF1">
    <property type="entry name" value="FE-S OXIDOREDUCTASE"/>
    <property type="match status" value="1"/>
</dbReference>
<dbReference type="AlphaFoldDB" id="A0A7W2EE26"/>
<proteinExistence type="predicted"/>
<keyword evidence="3" id="KW-0479">Metal-binding</keyword>
<dbReference type="Pfam" id="PF04055">
    <property type="entry name" value="Radical_SAM"/>
    <property type="match status" value="1"/>
</dbReference>
<dbReference type="SFLD" id="SFLDG01067">
    <property type="entry name" value="SPASM/twitch_domain_containing"/>
    <property type="match status" value="1"/>
</dbReference>
<dbReference type="SFLD" id="SFLDS00029">
    <property type="entry name" value="Radical_SAM"/>
    <property type="match status" value="1"/>
</dbReference>
<evidence type="ECO:0000313" key="9">
    <source>
        <dbReference type="Proteomes" id="UP000566711"/>
    </source>
</evidence>
<dbReference type="Gene3D" id="3.20.20.70">
    <property type="entry name" value="Aldolase class I"/>
    <property type="match status" value="1"/>
</dbReference>
<organism evidence="8 9">
    <name type="scientific">Rugamonas fusca</name>
    <dbReference type="NCBI Taxonomy" id="2758568"/>
    <lineage>
        <taxon>Bacteria</taxon>
        <taxon>Pseudomonadati</taxon>
        <taxon>Pseudomonadota</taxon>
        <taxon>Betaproteobacteria</taxon>
        <taxon>Burkholderiales</taxon>
        <taxon>Oxalobacteraceae</taxon>
        <taxon>Telluria group</taxon>
        <taxon>Rugamonas</taxon>
    </lineage>
</organism>
<dbReference type="InterPro" id="IPR026351">
    <property type="entry name" value="rSAM_ArsS-like"/>
</dbReference>
<evidence type="ECO:0000259" key="7">
    <source>
        <dbReference type="Pfam" id="PF12345"/>
    </source>
</evidence>
<keyword evidence="4" id="KW-0408">Iron</keyword>
<dbReference type="InterPro" id="IPR013785">
    <property type="entry name" value="Aldolase_TIM"/>
</dbReference>
<accession>A0A7W2EE26</accession>
<comment type="caution">
    <text evidence="8">The sequence shown here is derived from an EMBL/GenBank/DDBJ whole genome shotgun (WGS) entry which is preliminary data.</text>
</comment>
<dbReference type="SUPFAM" id="SSF102114">
    <property type="entry name" value="Radical SAM enzymes"/>
    <property type="match status" value="1"/>
</dbReference>
<evidence type="ECO:0000259" key="6">
    <source>
        <dbReference type="Pfam" id="PF04055"/>
    </source>
</evidence>
<evidence type="ECO:0000256" key="1">
    <source>
        <dbReference type="ARBA" id="ARBA00001966"/>
    </source>
</evidence>
<gene>
    <name evidence="8" type="primary">arsS</name>
    <name evidence="8" type="ORF">H3H36_02325</name>
</gene>
<dbReference type="InterPro" id="IPR007197">
    <property type="entry name" value="rSAM"/>
</dbReference>
<dbReference type="InterPro" id="IPR024521">
    <property type="entry name" value="ArsS-like_C"/>
</dbReference>
<dbReference type="PANTHER" id="PTHR43728">
    <property type="entry name" value="SLR0304 PROTEIN"/>
    <property type="match status" value="1"/>
</dbReference>
<feature type="domain" description="Arsenosugar biosynthesis radical SAM protein ArsS-like C-terminal" evidence="7">
    <location>
        <begin position="182"/>
        <end position="325"/>
    </location>
</feature>
<dbReference type="CDD" id="cd01335">
    <property type="entry name" value="Radical_SAM"/>
    <property type="match status" value="1"/>
</dbReference>
<dbReference type="GO" id="GO:0003824">
    <property type="term" value="F:catalytic activity"/>
    <property type="evidence" value="ECO:0007669"/>
    <property type="project" value="InterPro"/>
</dbReference>
<dbReference type="Proteomes" id="UP000566711">
    <property type="component" value="Unassembled WGS sequence"/>
</dbReference>
<feature type="domain" description="Radical SAM core" evidence="6">
    <location>
        <begin position="26"/>
        <end position="163"/>
    </location>
</feature>
<dbReference type="GO" id="GO:0046872">
    <property type="term" value="F:metal ion binding"/>
    <property type="evidence" value="ECO:0007669"/>
    <property type="project" value="UniProtKB-KW"/>
</dbReference>
<dbReference type="InterPro" id="IPR058240">
    <property type="entry name" value="rSAM_sf"/>
</dbReference>
<evidence type="ECO:0000256" key="2">
    <source>
        <dbReference type="ARBA" id="ARBA00022691"/>
    </source>
</evidence>
<sequence>MHATLPLLLSTEFPPLRRRTLTTLQVNLGYRCNQSCVHCHVNAGPNRAEMMDAATLALIPEVLKARAIRTLDLTGGAPELHAGFRDLVRQARALGVEVIDRCNLTILFEPDQDDLAEFLAAHQVCVVASLPCYSLENVDRQRGAGVFDKSIAALQRLNALGYGSPGSGLTLNLAYNPQGPVLPPDQSRLEQDYKRELAAHFGIEFNALLTLTNMPIQRFGSALISKGIFNDYMRLLKGSFVGANLDQVMCRNLISVDWQGQLYDCDFNQQLGLALSPASSWCAPMPAARPHLRDLLAVDPAGQPIKVADHCFGCTAGKGSSCGGALGA</sequence>
<dbReference type="Pfam" id="PF12345">
    <property type="entry name" value="DUF3641"/>
    <property type="match status" value="1"/>
</dbReference>
<evidence type="ECO:0000256" key="4">
    <source>
        <dbReference type="ARBA" id="ARBA00023004"/>
    </source>
</evidence>
<dbReference type="GO" id="GO:0051536">
    <property type="term" value="F:iron-sulfur cluster binding"/>
    <property type="evidence" value="ECO:0007669"/>
    <property type="project" value="UniProtKB-KW"/>
</dbReference>
<reference evidence="8 9" key="1">
    <citation type="submission" date="2020-07" db="EMBL/GenBank/DDBJ databases">
        <title>Novel species isolated from subtropical streams in China.</title>
        <authorList>
            <person name="Lu H."/>
        </authorList>
    </citation>
    <scope>NUCLEOTIDE SEQUENCE [LARGE SCALE GENOMIC DNA]</scope>
    <source>
        <strain evidence="8 9">FT3S</strain>
    </source>
</reference>
<comment type="cofactor">
    <cofactor evidence="1">
        <name>[4Fe-4S] cluster</name>
        <dbReference type="ChEBI" id="CHEBI:49883"/>
    </cofactor>
</comment>
<dbReference type="EMBL" id="JACEZS010000001">
    <property type="protein sequence ID" value="MBA5604199.1"/>
    <property type="molecule type" value="Genomic_DNA"/>
</dbReference>